<gene>
    <name evidence="1" type="primary">pknB</name>
    <name evidence="1" type="ORF">JYE49_04100</name>
</gene>
<keyword evidence="1" id="KW-0418">Kinase</keyword>
<name>A0AC61N2H8_9FIRM</name>
<protein>
    <submittedName>
        <fullName evidence="1">Stk1 family PASTA domain-containing Ser/Thr kinase</fullName>
    </submittedName>
</protein>
<organism evidence="1 2">
    <name type="scientific">Aristaeella hokkaidonensis</name>
    <dbReference type="NCBI Taxonomy" id="3046382"/>
    <lineage>
        <taxon>Bacteria</taxon>
        <taxon>Bacillati</taxon>
        <taxon>Bacillota</taxon>
        <taxon>Clostridia</taxon>
        <taxon>Eubacteriales</taxon>
        <taxon>Aristaeellaceae</taxon>
        <taxon>Aristaeella</taxon>
    </lineage>
</organism>
<sequence>MKEKILANRYRLTEQIGMGGMAIVYRAVDLRTGHNVAVKVLRPEYNEDSEFIGRFQREAEAASKMTHHNIVNLLDVGMDGDNRYLVMEYVQGKTLKSVIQERGKLNPALAGQIAIRILSALEHAHRNGIVHRDIKPQNILVHADGHIKVADFGIARIANSSTLTKGDNVMGSVHYFSPEQARGEGANATSDIYSTGIVLYEMLTGRVPYDGDNPVAVAMQHLHATPIPIQNLAPDVPPALVRVCMKAMEKNPALRYQTARDMAADIRLALENRPERQAFPVKEFEVQQPKPQIKDENIRTNPDTGRNRIGNEKRRKTRTAVTTVLLGLLLVTGLYFGITAIFRRVVTTTTVPFVIGMDVREAEEILTREGLTFTEMYFSNNDVKANVVFRQSPEENATKQKGDNVILSVSSGPSQVNMPDLRGRNVEEAITILKDMKLVPTIQKAINGDYEVNTVVSQEPTAGEIVNKETAVNLTISGGKVTVPKLAYMTLADAEELLKQTGLRIGSTLNIVDTRNAKEHGKVSSQSPAENTDAMLDDIVSVNVFRYLTDSSSKEITIQLMDENRDINVRVMLQAEGSDVEYEVYQHLYPADLERQQTITLNLPDERTYTCTVYQDDEPQEPFVIER</sequence>
<accession>A0AC61N2H8</accession>
<reference evidence="1" key="1">
    <citation type="submission" date="2021-01" db="EMBL/GenBank/DDBJ databases">
        <title>Complete genome sequence of Clostridiales bacterium R-7.</title>
        <authorList>
            <person name="Mahoney-Kurpe S.C."/>
            <person name="Palevich N."/>
            <person name="Koike S."/>
            <person name="Moon C.D."/>
            <person name="Attwood G.T."/>
        </authorList>
    </citation>
    <scope>NUCLEOTIDE SEQUENCE</scope>
    <source>
        <strain evidence="1">R-7</strain>
    </source>
</reference>
<dbReference type="Proteomes" id="UP000682782">
    <property type="component" value="Chromosome"/>
</dbReference>
<keyword evidence="1" id="KW-0808">Transferase</keyword>
<proteinExistence type="predicted"/>
<keyword evidence="2" id="KW-1185">Reference proteome</keyword>
<evidence type="ECO:0000313" key="2">
    <source>
        <dbReference type="Proteomes" id="UP000682782"/>
    </source>
</evidence>
<evidence type="ECO:0000313" key="1">
    <source>
        <dbReference type="EMBL" id="QUC67889.1"/>
    </source>
</evidence>
<dbReference type="EMBL" id="CP068393">
    <property type="protein sequence ID" value="QUC67889.1"/>
    <property type="molecule type" value="Genomic_DNA"/>
</dbReference>